<gene>
    <name evidence="1" type="ORF">STIAU_4320</name>
</gene>
<proteinExistence type="predicted"/>
<organism evidence="1 2">
    <name type="scientific">Stigmatella aurantiaca (strain DW4/3-1)</name>
    <dbReference type="NCBI Taxonomy" id="378806"/>
    <lineage>
        <taxon>Bacteria</taxon>
        <taxon>Pseudomonadati</taxon>
        <taxon>Myxococcota</taxon>
        <taxon>Myxococcia</taxon>
        <taxon>Myxococcales</taxon>
        <taxon>Cystobacterineae</taxon>
        <taxon>Archangiaceae</taxon>
        <taxon>Stigmatella</taxon>
    </lineage>
</organism>
<evidence type="ECO:0000313" key="1">
    <source>
        <dbReference type="EMBL" id="EAU66134.1"/>
    </source>
</evidence>
<accession>Q090I1</accession>
<evidence type="ECO:0000313" key="2">
    <source>
        <dbReference type="Proteomes" id="UP000032702"/>
    </source>
</evidence>
<dbReference type="AlphaFoldDB" id="Q090I1"/>
<protein>
    <submittedName>
        <fullName evidence="1">Uncharacterized protein</fullName>
    </submittedName>
</protein>
<comment type="caution">
    <text evidence="1">The sequence shown here is derived from an EMBL/GenBank/DDBJ whole genome shotgun (WGS) entry which is preliminary data.</text>
</comment>
<reference evidence="1 2" key="1">
    <citation type="submission" date="2006-04" db="EMBL/GenBank/DDBJ databases">
        <authorList>
            <person name="Nierman W.C."/>
        </authorList>
    </citation>
    <scope>NUCLEOTIDE SEQUENCE [LARGE SCALE GENOMIC DNA]</scope>
    <source>
        <strain evidence="1 2">DW4/3-1</strain>
    </source>
</reference>
<dbReference type="EMBL" id="AAMD01000063">
    <property type="protein sequence ID" value="EAU66134.1"/>
    <property type="molecule type" value="Genomic_DNA"/>
</dbReference>
<dbReference type="Proteomes" id="UP000032702">
    <property type="component" value="Unassembled WGS sequence"/>
</dbReference>
<sequence>MQGLEGRASVQRDACLEALKLQIGLEFFSLEIRLLGVPGLAGGGDGRALCGGKVCGGLGTGDEHGPLQVARHLLFPGRGVALGEQLFVQHHGELGFLLGVKREARDLLDVLLQGNAQLRGQLRDERRLAELLSKGFQGRQCGHGGTWCSLDRPEGSPVTAFPDPTVFRKPLRVAEAPLPDSGLPPGQDERSRLYGRTLFLEHLFQVHVRSHVALGFAQARSPVAPV</sequence>
<name>Q090I1_STIAD</name>